<dbReference type="RefSeq" id="WP_267991659.1">
    <property type="nucleotide sequence ID" value="NZ_JAPJZI010000001.1"/>
</dbReference>
<protein>
    <submittedName>
        <fullName evidence="2">Uncharacterized protein</fullName>
    </submittedName>
</protein>
<sequence length="78" mass="8880">MQKADLTLGKLRASFACDGWRRILKHNRIGVRHDDWLENCCMFAIGIIALIIAVFMSLAFSLLDILEAQRKTVGHPRI</sequence>
<gene>
    <name evidence="2" type="ORF">OQ273_16715</name>
</gene>
<keyword evidence="1" id="KW-0472">Membrane</keyword>
<keyword evidence="1" id="KW-1133">Transmembrane helix</keyword>
<accession>A0A9X3ZIG5</accession>
<keyword evidence="1" id="KW-0812">Transmembrane</keyword>
<reference evidence="2" key="1">
    <citation type="submission" date="2022-11" db="EMBL/GenBank/DDBJ databases">
        <title>Draft genome sequence of Hoeflea poritis E7-10 and Hoeflea prorocentri PM5-8, separated from scleractinian coral Porites lutea and marine dinoflagellate.</title>
        <authorList>
            <person name="Zhang G."/>
            <person name="Wei Q."/>
            <person name="Cai L."/>
        </authorList>
    </citation>
    <scope>NUCLEOTIDE SEQUENCE</scope>
    <source>
        <strain evidence="2">PM5-8</strain>
    </source>
</reference>
<organism evidence="2 3">
    <name type="scientific">Hoeflea prorocentri</name>
    <dbReference type="NCBI Taxonomy" id="1922333"/>
    <lineage>
        <taxon>Bacteria</taxon>
        <taxon>Pseudomonadati</taxon>
        <taxon>Pseudomonadota</taxon>
        <taxon>Alphaproteobacteria</taxon>
        <taxon>Hyphomicrobiales</taxon>
        <taxon>Rhizobiaceae</taxon>
        <taxon>Hoeflea</taxon>
    </lineage>
</organism>
<comment type="caution">
    <text evidence="2">The sequence shown here is derived from an EMBL/GenBank/DDBJ whole genome shotgun (WGS) entry which is preliminary data.</text>
</comment>
<evidence type="ECO:0000313" key="2">
    <source>
        <dbReference type="EMBL" id="MDA5400224.1"/>
    </source>
</evidence>
<evidence type="ECO:0000256" key="1">
    <source>
        <dbReference type="SAM" id="Phobius"/>
    </source>
</evidence>
<feature type="transmembrane region" description="Helical" evidence="1">
    <location>
        <begin position="42"/>
        <end position="63"/>
    </location>
</feature>
<dbReference type="EMBL" id="JAPJZI010000001">
    <property type="protein sequence ID" value="MDA5400224.1"/>
    <property type="molecule type" value="Genomic_DNA"/>
</dbReference>
<dbReference type="Proteomes" id="UP001151234">
    <property type="component" value="Unassembled WGS sequence"/>
</dbReference>
<proteinExistence type="predicted"/>
<keyword evidence="3" id="KW-1185">Reference proteome</keyword>
<dbReference type="AlphaFoldDB" id="A0A9X3ZIG5"/>
<evidence type="ECO:0000313" key="3">
    <source>
        <dbReference type="Proteomes" id="UP001151234"/>
    </source>
</evidence>
<name>A0A9X3ZIG5_9HYPH</name>